<evidence type="ECO:0000256" key="1">
    <source>
        <dbReference type="ARBA" id="ARBA00022679"/>
    </source>
</evidence>
<dbReference type="PANTHER" id="PTHR28629:SF4">
    <property type="entry name" value="TRIOKINASE_FMN CYCLASE"/>
    <property type="match status" value="1"/>
</dbReference>
<dbReference type="Gene3D" id="1.25.40.340">
    <property type="match status" value="1"/>
</dbReference>
<reference evidence="4 5" key="1">
    <citation type="submission" date="2020-08" db="EMBL/GenBank/DDBJ databases">
        <title>A Genomic Blueprint of the Chicken Gut Microbiome.</title>
        <authorList>
            <person name="Gilroy R."/>
            <person name="Ravi A."/>
            <person name="Getino M."/>
            <person name="Pursley I."/>
            <person name="Horton D.L."/>
            <person name="Alikhan N.-F."/>
            <person name="Baker D."/>
            <person name="Gharbi K."/>
            <person name="Hall N."/>
            <person name="Watson M."/>
            <person name="Adriaenssens E.M."/>
            <person name="Foster-Nyarko E."/>
            <person name="Jarju S."/>
            <person name="Secka A."/>
            <person name="Antonio M."/>
            <person name="Oren A."/>
            <person name="Chaudhuri R."/>
            <person name="La Ragione R.M."/>
            <person name="Hildebrand F."/>
            <person name="Pallen M.J."/>
        </authorList>
    </citation>
    <scope>NUCLEOTIDE SEQUENCE [LARGE SCALE GENOMIC DNA]</scope>
    <source>
        <strain evidence="4 5">Sa2CUA1</strain>
    </source>
</reference>
<keyword evidence="5" id="KW-1185">Reference proteome</keyword>
<dbReference type="PANTHER" id="PTHR28629">
    <property type="entry name" value="TRIOKINASE/FMN CYCLASE"/>
    <property type="match status" value="1"/>
</dbReference>
<dbReference type="GO" id="GO:0016301">
    <property type="term" value="F:kinase activity"/>
    <property type="evidence" value="ECO:0007669"/>
    <property type="project" value="UniProtKB-KW"/>
</dbReference>
<feature type="domain" description="DhaL" evidence="3">
    <location>
        <begin position="6"/>
        <end position="207"/>
    </location>
</feature>
<sequence>MDLNAQWAAAWMREAAAAMAGNRQRLIDLDRAIGDADHGENMDRGFSAIVEKLDADGVPATPSEVFKLAAMTLMSKVGGAAGPLYGTAFLRGSTAVAGKEELSAEDVVAFLTAARDGIVSRGKAEPGDKTMVDAFTPAVEAAQTAASAEASGAETLSAAANAAEAGLAGTEPLIARKGRASYLGERSAGHLDPGAASTTLILQAAASAAGEKA</sequence>
<protein>
    <submittedName>
        <fullName evidence="4">Dihydroxyacetone kinase subunit L</fullName>
    </submittedName>
</protein>
<dbReference type="NCBIfam" id="TIGR02365">
    <property type="entry name" value="dha_L_ycgS"/>
    <property type="match status" value="1"/>
</dbReference>
<evidence type="ECO:0000313" key="4">
    <source>
        <dbReference type="EMBL" id="MBD7994961.1"/>
    </source>
</evidence>
<keyword evidence="1" id="KW-0808">Transferase</keyword>
<dbReference type="EMBL" id="JACSQD010000002">
    <property type="protein sequence ID" value="MBD7994961.1"/>
    <property type="molecule type" value="Genomic_DNA"/>
</dbReference>
<dbReference type="InterPro" id="IPR012737">
    <property type="entry name" value="DhaK_L_YcgS"/>
</dbReference>
<dbReference type="InterPro" id="IPR036117">
    <property type="entry name" value="DhaL_dom_sf"/>
</dbReference>
<name>A0ABR8UQY6_9MICC</name>
<evidence type="ECO:0000256" key="2">
    <source>
        <dbReference type="ARBA" id="ARBA00022777"/>
    </source>
</evidence>
<dbReference type="InterPro" id="IPR004007">
    <property type="entry name" value="DhaL_dom"/>
</dbReference>
<dbReference type="RefSeq" id="WP_191807300.1">
    <property type="nucleotide sequence ID" value="NZ_JACSQD010000002.1"/>
</dbReference>
<organism evidence="4 5">
    <name type="scientific">Arthrobacter gallicola</name>
    <dbReference type="NCBI Taxonomy" id="2762225"/>
    <lineage>
        <taxon>Bacteria</taxon>
        <taxon>Bacillati</taxon>
        <taxon>Actinomycetota</taxon>
        <taxon>Actinomycetes</taxon>
        <taxon>Micrococcales</taxon>
        <taxon>Micrococcaceae</taxon>
        <taxon>Arthrobacter</taxon>
    </lineage>
</organism>
<keyword evidence="2 4" id="KW-0418">Kinase</keyword>
<evidence type="ECO:0000259" key="3">
    <source>
        <dbReference type="PROSITE" id="PS51480"/>
    </source>
</evidence>
<dbReference type="Proteomes" id="UP000609874">
    <property type="component" value="Unassembled WGS sequence"/>
</dbReference>
<dbReference type="SMART" id="SM01120">
    <property type="entry name" value="Dak2"/>
    <property type="match status" value="1"/>
</dbReference>
<evidence type="ECO:0000313" key="5">
    <source>
        <dbReference type="Proteomes" id="UP000609874"/>
    </source>
</evidence>
<dbReference type="InterPro" id="IPR050861">
    <property type="entry name" value="Dihydroxyacetone_Kinase"/>
</dbReference>
<comment type="caution">
    <text evidence="4">The sequence shown here is derived from an EMBL/GenBank/DDBJ whole genome shotgun (WGS) entry which is preliminary data.</text>
</comment>
<gene>
    <name evidence="4" type="primary">dhaL</name>
    <name evidence="4" type="ORF">H9639_06580</name>
</gene>
<dbReference type="Pfam" id="PF02734">
    <property type="entry name" value="Dak2"/>
    <property type="match status" value="1"/>
</dbReference>
<dbReference type="SUPFAM" id="SSF101473">
    <property type="entry name" value="DhaL-like"/>
    <property type="match status" value="1"/>
</dbReference>
<proteinExistence type="predicted"/>
<dbReference type="PROSITE" id="PS51480">
    <property type="entry name" value="DHAL"/>
    <property type="match status" value="1"/>
</dbReference>
<accession>A0ABR8UQY6</accession>